<keyword evidence="2" id="KW-1133">Transmembrane helix</keyword>
<feature type="transmembrane region" description="Helical" evidence="2">
    <location>
        <begin position="341"/>
        <end position="365"/>
    </location>
</feature>
<gene>
    <name evidence="3" type="ORF">GSBLH_T00004747001</name>
</gene>
<organism evidence="3">
    <name type="scientific">Blastocystis hominis</name>
    <dbReference type="NCBI Taxonomy" id="12968"/>
    <lineage>
        <taxon>Eukaryota</taxon>
        <taxon>Sar</taxon>
        <taxon>Stramenopiles</taxon>
        <taxon>Bigyra</taxon>
        <taxon>Opalozoa</taxon>
        <taxon>Opalinata</taxon>
        <taxon>Blastocystidae</taxon>
        <taxon>Blastocystis</taxon>
    </lineage>
</organism>
<dbReference type="Proteomes" id="UP000008312">
    <property type="component" value="Unassembled WGS sequence"/>
</dbReference>
<feature type="compositionally biased region" description="Acidic residues" evidence="1">
    <location>
        <begin position="23"/>
        <end position="37"/>
    </location>
</feature>
<dbReference type="GeneID" id="24921753"/>
<evidence type="ECO:0000313" key="4">
    <source>
        <dbReference type="Proteomes" id="UP000008312"/>
    </source>
</evidence>
<dbReference type="InParanoid" id="D8MAM5"/>
<feature type="compositionally biased region" description="Acidic residues" evidence="1">
    <location>
        <begin position="121"/>
        <end position="131"/>
    </location>
</feature>
<dbReference type="AlphaFoldDB" id="D8MAM5"/>
<feature type="compositionally biased region" description="Low complexity" evidence="1">
    <location>
        <begin position="106"/>
        <end position="120"/>
    </location>
</feature>
<keyword evidence="4" id="KW-1185">Reference proteome</keyword>
<evidence type="ECO:0000256" key="2">
    <source>
        <dbReference type="SAM" id="Phobius"/>
    </source>
</evidence>
<protein>
    <submittedName>
        <fullName evidence="3">Uncharacterized protein</fullName>
    </submittedName>
</protein>
<dbReference type="EMBL" id="FN668690">
    <property type="protein sequence ID" value="CBK25114.2"/>
    <property type="molecule type" value="Genomic_DNA"/>
</dbReference>
<feature type="compositionally biased region" description="Acidic residues" evidence="1">
    <location>
        <begin position="91"/>
        <end position="105"/>
    </location>
</feature>
<dbReference type="OrthoDB" id="10598434at2759"/>
<proteinExistence type="predicted"/>
<name>D8MAM5_BLAHO</name>
<feature type="compositionally biased region" description="Basic residues" evidence="1">
    <location>
        <begin position="67"/>
        <end position="87"/>
    </location>
</feature>
<reference evidence="3" key="1">
    <citation type="submission" date="2010-02" db="EMBL/GenBank/DDBJ databases">
        <title>Sequencing and annotation of the Blastocystis hominis genome.</title>
        <authorList>
            <person name="Wincker P."/>
        </authorList>
    </citation>
    <scope>NUCLEOTIDE SEQUENCE</scope>
    <source>
        <strain evidence="3">Singapore isolate B</strain>
    </source>
</reference>
<dbReference type="RefSeq" id="XP_012899162.1">
    <property type="nucleotide sequence ID" value="XM_013043708.1"/>
</dbReference>
<accession>D8MAM5</accession>
<evidence type="ECO:0000313" key="3">
    <source>
        <dbReference type="EMBL" id="CBK25114.2"/>
    </source>
</evidence>
<evidence type="ECO:0000256" key="1">
    <source>
        <dbReference type="SAM" id="MobiDB-lite"/>
    </source>
</evidence>
<feature type="region of interest" description="Disordered" evidence="1">
    <location>
        <begin position="1"/>
        <end position="146"/>
    </location>
</feature>
<keyword evidence="2" id="KW-0472">Membrane</keyword>
<sequence>MKVKEAEETEETETEEKEKETEEKQEETEETEEAEEEEKPKKKAAKKIVEEEEETANEEEEEEEVPKKKKASKSKSKKTQKKQKASKKVVEEEEDNDDDEEEDAANADSANNDNTNTNDENANDNDGEDDHDVNSHDQIDTVNSEPPQLNLSVASVTPYSVVLNIGIASPTYVWCTARLASDAAPSVYDLLAIPQHYFSASGSWEINGLNARTSYKAYCYAENEYGVAMKPTIEDIAQTFTTEEVVISISDIHREKTTITFNYYTNANLQSVCYLMTMAGAKERTILLGNKHREVGEFGRVDPSKSYLVQCFVGQDVSKDSAVFYSQSSPIEIPREPREQLWNTVITVVIFVFLLGGVIGLILLFKNPDLFDFFFTP</sequence>
<feature type="compositionally biased region" description="Acidic residues" evidence="1">
    <location>
        <begin position="50"/>
        <end position="64"/>
    </location>
</feature>
<keyword evidence="2" id="KW-0812">Transmembrane</keyword>